<dbReference type="VEuPathDB" id="FungiDB:P170DRAFT_440186"/>
<name>A0A2I2FWK5_9EURO</name>
<evidence type="ECO:0000256" key="2">
    <source>
        <dbReference type="SAM" id="MobiDB-lite"/>
    </source>
</evidence>
<dbReference type="AlphaFoldDB" id="A0A2I2FWK5"/>
<dbReference type="InterPro" id="IPR015424">
    <property type="entry name" value="PyrdxlP-dep_Trfase"/>
</dbReference>
<comment type="caution">
    <text evidence="3">The sequence shown here is derived from an EMBL/GenBank/DDBJ whole genome shotgun (WGS) entry which is preliminary data.</text>
</comment>
<dbReference type="SUPFAM" id="SSF53383">
    <property type="entry name" value="PLP-dependent transferases"/>
    <property type="match status" value="1"/>
</dbReference>
<dbReference type="EMBL" id="MSFO01000008">
    <property type="protein sequence ID" value="PLB45022.1"/>
    <property type="molecule type" value="Genomic_DNA"/>
</dbReference>
<dbReference type="InterPro" id="IPR015422">
    <property type="entry name" value="PyrdxlP-dep_Trfase_small"/>
</dbReference>
<feature type="region of interest" description="Disordered" evidence="2">
    <location>
        <begin position="1"/>
        <end position="27"/>
    </location>
</feature>
<evidence type="ECO:0000313" key="3">
    <source>
        <dbReference type="EMBL" id="PLB45022.1"/>
    </source>
</evidence>
<gene>
    <name evidence="3" type="ORF">P170DRAFT_440186</name>
</gene>
<reference evidence="3 4" key="1">
    <citation type="submission" date="2016-12" db="EMBL/GenBank/DDBJ databases">
        <title>The genomes of Aspergillus section Nigri reveals drivers in fungal speciation.</title>
        <authorList>
            <consortium name="DOE Joint Genome Institute"/>
            <person name="Vesth T.C."/>
            <person name="Nybo J."/>
            <person name="Theobald S."/>
            <person name="Brandl J."/>
            <person name="Frisvad J.C."/>
            <person name="Nielsen K.F."/>
            <person name="Lyhne E.K."/>
            <person name="Kogle M.E."/>
            <person name="Kuo A."/>
            <person name="Riley R."/>
            <person name="Clum A."/>
            <person name="Nolan M."/>
            <person name="Lipzen A."/>
            <person name="Salamov A."/>
            <person name="Henrissat B."/>
            <person name="Wiebenga A."/>
            <person name="De Vries R.P."/>
            <person name="Grigoriev I.V."/>
            <person name="Mortensen U.H."/>
            <person name="Andersen M.R."/>
            <person name="Baker S.E."/>
        </authorList>
    </citation>
    <scope>NUCLEOTIDE SEQUENCE [LARGE SCALE GENOMIC DNA]</scope>
    <source>
        <strain evidence="3 4">IBT 23096</strain>
    </source>
</reference>
<dbReference type="STRING" id="1392250.A0A2I2FWK5"/>
<keyword evidence="4" id="KW-1185">Reference proteome</keyword>
<sequence length="80" mass="8621">MSPSQDGFPLSPDSQIPATTTQEEHHLLHRSLTEKLYMVERAHGVNLHLSNDQTVLDACAGAAVAIIGHGNEEVHQAIIA</sequence>
<dbReference type="GO" id="GO:0005829">
    <property type="term" value="C:cytosol"/>
    <property type="evidence" value="ECO:0007669"/>
    <property type="project" value="TreeGrafter"/>
</dbReference>
<evidence type="ECO:0000313" key="4">
    <source>
        <dbReference type="Proteomes" id="UP000234275"/>
    </source>
</evidence>
<dbReference type="PANTHER" id="PTHR43094">
    <property type="entry name" value="AMINOTRANSFERASE"/>
    <property type="match status" value="1"/>
</dbReference>
<dbReference type="Proteomes" id="UP000234275">
    <property type="component" value="Unassembled WGS sequence"/>
</dbReference>
<dbReference type="Gene3D" id="3.90.1150.10">
    <property type="entry name" value="Aspartate Aminotransferase, domain 1"/>
    <property type="match status" value="1"/>
</dbReference>
<dbReference type="RefSeq" id="XP_024700324.1">
    <property type="nucleotide sequence ID" value="XM_024850020.1"/>
</dbReference>
<feature type="compositionally biased region" description="Polar residues" evidence="2">
    <location>
        <begin position="12"/>
        <end position="21"/>
    </location>
</feature>
<organism evidence="3 4">
    <name type="scientific">Aspergillus steynii IBT 23096</name>
    <dbReference type="NCBI Taxonomy" id="1392250"/>
    <lineage>
        <taxon>Eukaryota</taxon>
        <taxon>Fungi</taxon>
        <taxon>Dikarya</taxon>
        <taxon>Ascomycota</taxon>
        <taxon>Pezizomycotina</taxon>
        <taxon>Eurotiomycetes</taxon>
        <taxon>Eurotiomycetidae</taxon>
        <taxon>Eurotiales</taxon>
        <taxon>Aspergillaceae</taxon>
        <taxon>Aspergillus</taxon>
        <taxon>Aspergillus subgen. Circumdati</taxon>
    </lineage>
</organism>
<dbReference type="GeneID" id="36557719"/>
<accession>A0A2I2FWK5</accession>
<comment type="similarity">
    <text evidence="1">Belongs to the class-III pyridoxal-phosphate-dependent aminotransferase family.</text>
</comment>
<proteinExistence type="inferred from homology"/>
<dbReference type="PANTHER" id="PTHR43094:SF1">
    <property type="entry name" value="AMINOTRANSFERASE CLASS-III"/>
    <property type="match status" value="1"/>
</dbReference>
<protein>
    <submittedName>
        <fullName evidence="3">Uncharacterized protein</fullName>
    </submittedName>
</protein>
<evidence type="ECO:0000256" key="1">
    <source>
        <dbReference type="ARBA" id="ARBA00008954"/>
    </source>
</evidence>